<name>A0AAD2ZLN9_PRORE</name>
<dbReference type="EMBL" id="ABEXCJ050000012">
    <property type="protein sequence ID" value="EMR4591775.1"/>
    <property type="molecule type" value="Genomic_DNA"/>
</dbReference>
<dbReference type="InterPro" id="IPR013096">
    <property type="entry name" value="Cupin_2"/>
</dbReference>
<sequence length="131" mass="14773">MSLFLSKEMISYDMDLNRNEGEESKIQAKFIHGTGFTIAFWTFKPKAIIPEHTHEHETATTILKGSLRLTVDGRTVFLHAGDSFIIPSWAVHDAEALESSEVIDVYTPVREDYLARQNGAPTTYLNISQSK</sequence>
<proteinExistence type="predicted"/>
<evidence type="ECO:0000313" key="3">
    <source>
        <dbReference type="EMBL" id="EMR4591775.1"/>
    </source>
</evidence>
<organism evidence="2">
    <name type="scientific">Providencia rettgeri</name>
    <dbReference type="NCBI Taxonomy" id="587"/>
    <lineage>
        <taxon>Bacteria</taxon>
        <taxon>Pseudomonadati</taxon>
        <taxon>Pseudomonadota</taxon>
        <taxon>Gammaproteobacteria</taxon>
        <taxon>Enterobacterales</taxon>
        <taxon>Morganellaceae</taxon>
        <taxon>Providencia</taxon>
    </lineage>
</organism>
<dbReference type="Pfam" id="PF07883">
    <property type="entry name" value="Cupin_2"/>
    <property type="match status" value="1"/>
</dbReference>
<comment type="caution">
    <text evidence="2">The sequence shown here is derived from an EMBL/GenBank/DDBJ whole genome shotgun (WGS) entry which is preliminary data.</text>
</comment>
<evidence type="ECO:0000313" key="2">
    <source>
        <dbReference type="EMBL" id="ELR5219588.1"/>
    </source>
</evidence>
<dbReference type="InterPro" id="IPR052535">
    <property type="entry name" value="Bacilysin_H2HPP_isomerase"/>
</dbReference>
<accession>A0AAD2ZLN9</accession>
<dbReference type="AlphaFoldDB" id="A0AAD2ZLN9"/>
<reference evidence="2" key="1">
    <citation type="submission" date="2023-10" db="EMBL/GenBank/DDBJ databases">
        <authorList>
            <consortium name="Clinical and Environmental Microbiology Branch: Whole genome sequencing antimicrobial resistance pathogens in the healthcare setting"/>
        </authorList>
    </citation>
    <scope>NUCLEOTIDE SEQUENCE</scope>
    <source>
        <strain evidence="2">2020QW-00022</strain>
    </source>
</reference>
<dbReference type="EMBL" id="ABEXCJ040000012">
    <property type="protein sequence ID" value="ELR5219588.1"/>
    <property type="molecule type" value="Genomic_DNA"/>
</dbReference>
<dbReference type="PANTHER" id="PTHR40112:SF1">
    <property type="entry name" value="H2HPP ISOMERASE"/>
    <property type="match status" value="1"/>
</dbReference>
<evidence type="ECO:0000259" key="1">
    <source>
        <dbReference type="Pfam" id="PF07883"/>
    </source>
</evidence>
<dbReference type="Gene3D" id="2.60.120.10">
    <property type="entry name" value="Jelly Rolls"/>
    <property type="match status" value="1"/>
</dbReference>
<feature type="domain" description="Cupin type-2" evidence="1">
    <location>
        <begin position="40"/>
        <end position="99"/>
    </location>
</feature>
<dbReference type="CDD" id="cd02238">
    <property type="entry name" value="cupin_KdgF"/>
    <property type="match status" value="1"/>
</dbReference>
<dbReference type="PANTHER" id="PTHR40112">
    <property type="entry name" value="H2HPP ISOMERASE"/>
    <property type="match status" value="1"/>
</dbReference>
<gene>
    <name evidence="3" type="ORF">M0K77_004148</name>
    <name evidence="2" type="ORF">M0K77_RS20740</name>
</gene>
<protein>
    <submittedName>
        <fullName evidence="2">Cupin domain-containing protein</fullName>
    </submittedName>
</protein>
<dbReference type="InterPro" id="IPR011051">
    <property type="entry name" value="RmlC_Cupin_sf"/>
</dbReference>
<dbReference type="SUPFAM" id="SSF51182">
    <property type="entry name" value="RmlC-like cupins"/>
    <property type="match status" value="1"/>
</dbReference>
<dbReference type="InterPro" id="IPR014710">
    <property type="entry name" value="RmlC-like_jellyroll"/>
</dbReference>